<proteinExistence type="predicted"/>
<accession>A0AAV9P3P3</accession>
<sequence length="201" mass="22673">MSSPAPTPPSKKQRTWNGCIGFTHQSEDKENFLSVDEEGRILESIKANAAIGLERDKNRSEITNQHFRTRRESSADMGAQMDVMAEIRRLQRNDKERAEQVADLQKRDKFKDVQIAALQEEAKINAPAKDAGLAIRTRQLERCKRLQAGEAKTQLEHDGNAAAHGGYIDADQYLVKRDQKSIHPRGYGSVYYHGAILERTA</sequence>
<name>A0AAV9P3P3_9PEZI</name>
<evidence type="ECO:0000313" key="2">
    <source>
        <dbReference type="Proteomes" id="UP001337655"/>
    </source>
</evidence>
<evidence type="ECO:0000313" key="1">
    <source>
        <dbReference type="EMBL" id="KAK5166140.1"/>
    </source>
</evidence>
<dbReference type="AlphaFoldDB" id="A0AAV9P3P3"/>
<dbReference type="GeneID" id="89929734"/>
<organism evidence="1 2">
    <name type="scientific">Saxophila tyrrhenica</name>
    <dbReference type="NCBI Taxonomy" id="1690608"/>
    <lineage>
        <taxon>Eukaryota</taxon>
        <taxon>Fungi</taxon>
        <taxon>Dikarya</taxon>
        <taxon>Ascomycota</taxon>
        <taxon>Pezizomycotina</taxon>
        <taxon>Dothideomycetes</taxon>
        <taxon>Dothideomycetidae</taxon>
        <taxon>Mycosphaerellales</taxon>
        <taxon>Extremaceae</taxon>
        <taxon>Saxophila</taxon>
    </lineage>
</organism>
<reference evidence="1 2" key="1">
    <citation type="submission" date="2023-08" db="EMBL/GenBank/DDBJ databases">
        <title>Black Yeasts Isolated from many extreme environments.</title>
        <authorList>
            <person name="Coleine C."/>
            <person name="Stajich J.E."/>
            <person name="Selbmann L."/>
        </authorList>
    </citation>
    <scope>NUCLEOTIDE SEQUENCE [LARGE SCALE GENOMIC DNA]</scope>
    <source>
        <strain evidence="1 2">CCFEE 5935</strain>
    </source>
</reference>
<gene>
    <name evidence="1" type="ORF">LTR77_008401</name>
</gene>
<protein>
    <submittedName>
        <fullName evidence="1">Uncharacterized protein</fullName>
    </submittedName>
</protein>
<keyword evidence="2" id="KW-1185">Reference proteome</keyword>
<dbReference type="EMBL" id="JAVRRT010000014">
    <property type="protein sequence ID" value="KAK5166140.1"/>
    <property type="molecule type" value="Genomic_DNA"/>
</dbReference>
<dbReference type="Proteomes" id="UP001337655">
    <property type="component" value="Unassembled WGS sequence"/>
</dbReference>
<comment type="caution">
    <text evidence="1">The sequence shown here is derived from an EMBL/GenBank/DDBJ whole genome shotgun (WGS) entry which is preliminary data.</text>
</comment>
<dbReference type="RefSeq" id="XP_064656093.1">
    <property type="nucleotide sequence ID" value="XM_064805633.1"/>
</dbReference>